<comment type="caution">
    <text evidence="1">The sequence shown here is derived from an EMBL/GenBank/DDBJ whole genome shotgun (WGS) entry which is preliminary data.</text>
</comment>
<protein>
    <submittedName>
        <fullName evidence="1">Uncharacterized protein</fullName>
    </submittedName>
</protein>
<dbReference type="RefSeq" id="WP_189516652.1">
    <property type="nucleotide sequence ID" value="NZ_BMXG01000023.1"/>
</dbReference>
<organism evidence="1 2">
    <name type="scientific">Cerasicoccus arenae</name>
    <dbReference type="NCBI Taxonomy" id="424488"/>
    <lineage>
        <taxon>Bacteria</taxon>
        <taxon>Pseudomonadati</taxon>
        <taxon>Verrucomicrobiota</taxon>
        <taxon>Opitutia</taxon>
        <taxon>Puniceicoccales</taxon>
        <taxon>Cerasicoccaceae</taxon>
        <taxon>Cerasicoccus</taxon>
    </lineage>
</organism>
<name>A0A8J3DI81_9BACT</name>
<dbReference type="AlphaFoldDB" id="A0A8J3DI81"/>
<evidence type="ECO:0000313" key="1">
    <source>
        <dbReference type="EMBL" id="GHC10463.1"/>
    </source>
</evidence>
<evidence type="ECO:0000313" key="2">
    <source>
        <dbReference type="Proteomes" id="UP000642829"/>
    </source>
</evidence>
<gene>
    <name evidence="1" type="ORF">GCM10007047_29770</name>
</gene>
<reference evidence="1" key="1">
    <citation type="journal article" date="2014" name="Int. J. Syst. Evol. Microbiol.">
        <title>Complete genome sequence of Corynebacterium casei LMG S-19264T (=DSM 44701T), isolated from a smear-ripened cheese.</title>
        <authorList>
            <consortium name="US DOE Joint Genome Institute (JGI-PGF)"/>
            <person name="Walter F."/>
            <person name="Albersmeier A."/>
            <person name="Kalinowski J."/>
            <person name="Ruckert C."/>
        </authorList>
    </citation>
    <scope>NUCLEOTIDE SEQUENCE</scope>
    <source>
        <strain evidence="1">KCTC 12870</strain>
    </source>
</reference>
<sequence length="163" mass="18380">MDTLTPEKAHRHFAAEAFNQCWEFMNLPVRTPEENRRMIRAAETSFWHWQFAPERTPQNDAVSYWQLSRVYALTGDVTTGIHYAQLGITTAQEHKLSAFYLGYAWESAARAYLLAGMASKGQEALHKARTAAFRVKDLADKAALELDLMNLSPMNETVGSAIA</sequence>
<reference evidence="1" key="2">
    <citation type="submission" date="2020-09" db="EMBL/GenBank/DDBJ databases">
        <authorList>
            <person name="Sun Q."/>
            <person name="Kim S."/>
        </authorList>
    </citation>
    <scope>NUCLEOTIDE SEQUENCE</scope>
    <source>
        <strain evidence="1">KCTC 12870</strain>
    </source>
</reference>
<dbReference type="Proteomes" id="UP000642829">
    <property type="component" value="Unassembled WGS sequence"/>
</dbReference>
<proteinExistence type="predicted"/>
<keyword evidence="2" id="KW-1185">Reference proteome</keyword>
<dbReference type="EMBL" id="BMXG01000023">
    <property type="protein sequence ID" value="GHC10463.1"/>
    <property type="molecule type" value="Genomic_DNA"/>
</dbReference>
<accession>A0A8J3DI81</accession>